<dbReference type="VEuPathDB" id="VectorBase:AQUA011870"/>
<evidence type="ECO:0000256" key="1">
    <source>
        <dbReference type="SAM" id="MobiDB-lite"/>
    </source>
</evidence>
<organism evidence="2 3">
    <name type="scientific">Anopheles quadriannulatus</name>
    <name type="common">Mosquito</name>
    <dbReference type="NCBI Taxonomy" id="34691"/>
    <lineage>
        <taxon>Eukaryota</taxon>
        <taxon>Metazoa</taxon>
        <taxon>Ecdysozoa</taxon>
        <taxon>Arthropoda</taxon>
        <taxon>Hexapoda</taxon>
        <taxon>Insecta</taxon>
        <taxon>Pterygota</taxon>
        <taxon>Neoptera</taxon>
        <taxon>Endopterygota</taxon>
        <taxon>Diptera</taxon>
        <taxon>Nematocera</taxon>
        <taxon>Culicoidea</taxon>
        <taxon>Culicidae</taxon>
        <taxon>Anophelinae</taxon>
        <taxon>Anopheles</taxon>
    </lineage>
</organism>
<proteinExistence type="predicted"/>
<dbReference type="PANTHER" id="PTHR33053">
    <property type="entry name" value="PROTEIN, PUTATIVE-RELATED"/>
    <property type="match status" value="1"/>
</dbReference>
<protein>
    <submittedName>
        <fullName evidence="2">Uncharacterized protein</fullName>
    </submittedName>
</protein>
<feature type="compositionally biased region" description="Low complexity" evidence="1">
    <location>
        <begin position="44"/>
        <end position="53"/>
    </location>
</feature>
<feature type="compositionally biased region" description="Acidic residues" evidence="1">
    <location>
        <begin position="54"/>
        <end position="66"/>
    </location>
</feature>
<dbReference type="AlphaFoldDB" id="A0A182XPR8"/>
<accession>A0A182XPR8</accession>
<reference evidence="2" key="1">
    <citation type="submission" date="2020-05" db="UniProtKB">
        <authorList>
            <consortium name="EnsemblMetazoa"/>
        </authorList>
    </citation>
    <scope>IDENTIFICATION</scope>
    <source>
        <strain evidence="2">SANGQUA</strain>
    </source>
</reference>
<dbReference type="EnsemblMetazoa" id="AQUA011870-RA">
    <property type="protein sequence ID" value="AQUA011870-PA"/>
    <property type="gene ID" value="AQUA011870"/>
</dbReference>
<dbReference type="Proteomes" id="UP000076407">
    <property type="component" value="Unassembled WGS sequence"/>
</dbReference>
<feature type="region of interest" description="Disordered" evidence="1">
    <location>
        <begin position="26"/>
        <end position="73"/>
    </location>
</feature>
<evidence type="ECO:0000313" key="3">
    <source>
        <dbReference type="Proteomes" id="UP000076407"/>
    </source>
</evidence>
<evidence type="ECO:0000313" key="2">
    <source>
        <dbReference type="EnsemblMetazoa" id="AQUA011870-PA"/>
    </source>
</evidence>
<sequence>MKNLKTKTTAVFQQLEENMDVSFPYPGSGVDMSSDNNIADPVLSDSEFSSLTSSDEEESNDSDENNMECPNVPNDISFEDGLRRWALETNQRHCAINSLLALVRETTPYKVSKDARTFLKTPQSTEKNNISTTAGGQLWYYGIAKRLQQYFKNKTPKVDLMKLDFSMDGLPLHKSGLTQFWPILMRIHGMPKTPVMVVAIYCGECKPDSVEEYLRESQNSMNCKSKGFS</sequence>
<dbReference type="PANTHER" id="PTHR33053:SF9">
    <property type="entry name" value="AGAP000105-PA"/>
    <property type="match status" value="1"/>
</dbReference>
<dbReference type="STRING" id="34691.A0A182XPR8"/>
<name>A0A182XPR8_ANOQN</name>
<keyword evidence="3" id="KW-1185">Reference proteome</keyword>